<reference evidence="1 2" key="1">
    <citation type="submission" date="2021-02" db="EMBL/GenBank/DDBJ databases">
        <title>Activity-based single-cell genomes from oceanic crustal fluid captures similar information to metagenomic and metatranscriptomic surveys with orders of magnitude less sampling.</title>
        <authorList>
            <person name="D'Angelo T.S."/>
            <person name="Orcutt B.N."/>
        </authorList>
    </citation>
    <scope>NUCLEOTIDE SEQUENCE [LARGE SCALE GENOMIC DNA]</scope>
    <source>
        <strain evidence="1">AH-315-G07</strain>
    </source>
</reference>
<evidence type="ECO:0000313" key="1">
    <source>
        <dbReference type="EMBL" id="MBN4067257.1"/>
    </source>
</evidence>
<accession>A0ABS3ASZ1</accession>
<proteinExistence type="predicted"/>
<keyword evidence="2" id="KW-1185">Reference proteome</keyword>
<comment type="caution">
    <text evidence="1">The sequence shown here is derived from an EMBL/GenBank/DDBJ whole genome shotgun (WGS) entry which is preliminary data.</text>
</comment>
<gene>
    <name evidence="1" type="ORF">JYU14_04155</name>
</gene>
<protein>
    <submittedName>
        <fullName evidence="1">Uncharacterized protein</fullName>
    </submittedName>
</protein>
<evidence type="ECO:0000313" key="2">
    <source>
        <dbReference type="Proteomes" id="UP000722121"/>
    </source>
</evidence>
<organism evidence="1 2">
    <name type="scientific">Simkania negevensis</name>
    <dbReference type="NCBI Taxonomy" id="83561"/>
    <lineage>
        <taxon>Bacteria</taxon>
        <taxon>Pseudomonadati</taxon>
        <taxon>Chlamydiota</taxon>
        <taxon>Chlamydiia</taxon>
        <taxon>Parachlamydiales</taxon>
        <taxon>Simkaniaceae</taxon>
        <taxon>Simkania</taxon>
    </lineage>
</organism>
<dbReference type="Proteomes" id="UP000722121">
    <property type="component" value="Unassembled WGS sequence"/>
</dbReference>
<sequence>MAHQLTTSQNYQPTVFRYSLENRSPAHFHTINIPIESISNQAHFMTSEADRILIFASVIIEQVNSLEREGLESSLEHHNIRQIHPTISAELISLMSPQEIPAKQRIAPTIRFRLIRYAEELRTYAKQLTTATSSTSNSSTSNVSLLGLIITPINRNQDVATSGRCHKLLLSYKCDSNNAIFYHTLNLFPGQENNILLFLDEEIQRMSSFINTLERSWPRTTSSFTWMLTNNDFFAVHPDFSYYVLGKFKFAKEKETREDNIFTIKEALRNYIGTIQEIKIKIMTFPFPVLHFSSLFPGGIQRDLAQNVATEHKLPLPIALEAQSKEKKEIVPDDDELVELAEQTTGNSIFKPVELSCEYTDKKGVSHPFTHVVQIPTGQTDPKIVRANFLLNESNRILAFTTTILEQIRPLNQETLRRSFNDYNLDQIHPGITQYLVKKAHPTTTNEWSSQAIRLALLRYAHALRESTKRLTATTPPTPNSPATNTSLTVISVPVNAGQSATTSYTIILSHTLPTVPYHLYYAINVPHSHRETIPDFLQQQSTSISLFAISNLLLPTTKERLKDALHSEQLDTFHPDFPQNIFLLSKKQNIDANKIYELQEDFQRYAHILTEAEGESRIAPPSPKNFTDLFPGLLHQIPSAFYSTAPPAASSSSATEGV</sequence>
<dbReference type="EMBL" id="JAFITR010000095">
    <property type="protein sequence ID" value="MBN4067257.1"/>
    <property type="molecule type" value="Genomic_DNA"/>
</dbReference>
<name>A0ABS3ASZ1_9BACT</name>